<keyword evidence="1 5" id="KW-0378">Hydrolase</keyword>
<evidence type="ECO:0000313" key="6">
    <source>
        <dbReference type="Proteomes" id="UP000001225"/>
    </source>
</evidence>
<feature type="binding site" evidence="3">
    <location>
        <position position="46"/>
    </location>
    <ligand>
        <name>a divalent metal cation</name>
        <dbReference type="ChEBI" id="CHEBI:60240"/>
    </ligand>
</feature>
<dbReference type="KEGG" id="bpt:Bpet0732"/>
<reference evidence="5 6" key="1">
    <citation type="journal article" date="2008" name="BMC Genomics">
        <title>The missing link: Bordetella petrii is endowed with both the metabolic versatility of environmental bacteria and virulence traits of pathogenic Bordetellae.</title>
        <authorList>
            <person name="Gross R."/>
            <person name="Guzman C.A."/>
            <person name="Sebaihia M."/>
            <person name="Martins Dos Santos V.A."/>
            <person name="Pieper D.H."/>
            <person name="Koebnik R."/>
            <person name="Lechner M."/>
            <person name="Bartels D."/>
            <person name="Buhrmester J."/>
            <person name="Choudhuri J.V."/>
            <person name="Ebensen T."/>
            <person name="Gaigalat L."/>
            <person name="Herrmann S."/>
            <person name="Khachane A.N."/>
            <person name="Larisch C."/>
            <person name="Link S."/>
            <person name="Linke B."/>
            <person name="Meyer F."/>
            <person name="Mormann S."/>
            <person name="Nakunst D."/>
            <person name="Rueckert C."/>
            <person name="Schneiker-Bekel S."/>
            <person name="Schulze K."/>
            <person name="Vorhoelter F.J."/>
            <person name="Yevsa T."/>
            <person name="Engle J.T."/>
            <person name="Goldman W.E."/>
            <person name="Puehler A."/>
            <person name="Goebel U.B."/>
            <person name="Goesmann A."/>
            <person name="Bloecker H."/>
            <person name="Kaiser O."/>
            <person name="Martinez-Arias R."/>
        </authorList>
    </citation>
    <scope>NUCLEOTIDE SEQUENCE [LARGE SCALE GENOMIC DNA]</scope>
    <source>
        <strain evidence="6">ATCC BAA-461 / DSM 12804 / CCUG 43448 / CIP 107267 / Se-1111R</strain>
    </source>
</reference>
<sequence>MHAATEGSMPTRYPDPAVIALDPRFKELVLPLAAIERLATGSRWAEGPVWFGDGRYLLWSDVPNDRIMRWDEVSGQTHVWRHASNHANGNTRDRQGRLITCEHLGRRVTRTEHDGRITVLADRYQGKRLNSPNDVVVKSDGSIWFTDPPFGIIGYYQGEKAEQELPAAIYRVCPDSGAVERVCDTVNGPNGLAFSPDEKRLYVIESRSRPRNVLVFDVSNDGRALGPSRVLFDAADGTPDGFRVDVDGNLWCGWGMGTPELDGVRVYSQQGELLGRIALPERCANLCFGGKHRNRLFMASCTSIYSLFVNTQGAAAP</sequence>
<feature type="binding site" evidence="3">
    <location>
        <position position="133"/>
    </location>
    <ligand>
        <name>substrate</name>
    </ligand>
</feature>
<keyword evidence="6" id="KW-1185">Reference proteome</keyword>
<evidence type="ECO:0000256" key="1">
    <source>
        <dbReference type="ARBA" id="ARBA00022801"/>
    </source>
</evidence>
<dbReference type="InterPro" id="IPR005511">
    <property type="entry name" value="SMP-30"/>
</dbReference>
<dbReference type="InterPro" id="IPR011042">
    <property type="entry name" value="6-blade_b-propeller_TolB-like"/>
</dbReference>
<evidence type="ECO:0000259" key="4">
    <source>
        <dbReference type="Pfam" id="PF08450"/>
    </source>
</evidence>
<dbReference type="SUPFAM" id="SSF63829">
    <property type="entry name" value="Calcium-dependent phosphotriesterase"/>
    <property type="match status" value="1"/>
</dbReference>
<evidence type="ECO:0000256" key="3">
    <source>
        <dbReference type="PIRSR" id="PIRSR605511-2"/>
    </source>
</evidence>
<dbReference type="Gene3D" id="2.120.10.30">
    <property type="entry name" value="TolB, C-terminal domain"/>
    <property type="match status" value="1"/>
</dbReference>
<dbReference type="Pfam" id="PF08450">
    <property type="entry name" value="SGL"/>
    <property type="match status" value="1"/>
</dbReference>
<comment type="cofactor">
    <cofactor evidence="3">
        <name>Zn(2+)</name>
        <dbReference type="ChEBI" id="CHEBI:29105"/>
    </cofactor>
    <text evidence="3">Binds 1 divalent metal cation per subunit.</text>
</comment>
<evidence type="ECO:0000256" key="2">
    <source>
        <dbReference type="PIRSR" id="PIRSR605511-1"/>
    </source>
</evidence>
<proteinExistence type="predicted"/>
<dbReference type="GO" id="GO:0046872">
    <property type="term" value="F:metal ion binding"/>
    <property type="evidence" value="ECO:0007669"/>
    <property type="project" value="UniProtKB-KW"/>
</dbReference>
<feature type="binding site" evidence="3">
    <location>
        <position position="190"/>
    </location>
    <ligand>
        <name>a divalent metal cation</name>
        <dbReference type="ChEBI" id="CHEBI:60240"/>
    </ligand>
</feature>
<keyword evidence="3" id="KW-0862">Zinc</keyword>
<dbReference type="eggNOG" id="COG3386">
    <property type="taxonomic scope" value="Bacteria"/>
</dbReference>
<feature type="active site" description="Proton donor/acceptor" evidence="2">
    <location>
        <position position="240"/>
    </location>
</feature>
<protein>
    <recommendedName>
        <fullName evidence="4">SMP-30/Gluconolactonase/LRE-like region domain-containing protein</fullName>
    </recommendedName>
</protein>
<gene>
    <name evidence="5" type="ordered locus">Bpet0732</name>
</gene>
<organism evidence="5 6">
    <name type="scientific">Bordetella petrii (strain ATCC BAA-461 / DSM 12804 / CCUG 43448 / CIP 107267 / Se-1111R)</name>
    <dbReference type="NCBI Taxonomy" id="340100"/>
    <lineage>
        <taxon>Bacteria</taxon>
        <taxon>Pseudomonadati</taxon>
        <taxon>Pseudomonadota</taxon>
        <taxon>Betaproteobacteria</taxon>
        <taxon>Burkholderiales</taxon>
        <taxon>Alcaligenaceae</taxon>
        <taxon>Bordetella</taxon>
    </lineage>
</organism>
<dbReference type="PANTHER" id="PTHR47572:SF4">
    <property type="entry name" value="LACTONASE DRP35"/>
    <property type="match status" value="1"/>
</dbReference>
<name>A9I567_BORPD</name>
<dbReference type="InterPro" id="IPR051262">
    <property type="entry name" value="SMP-30/CGR1_Lactonase"/>
</dbReference>
<dbReference type="STRING" id="94624.Bpet0732"/>
<dbReference type="PANTHER" id="PTHR47572">
    <property type="entry name" value="LIPOPROTEIN-RELATED"/>
    <property type="match status" value="1"/>
</dbReference>
<evidence type="ECO:0000313" key="5">
    <source>
        <dbReference type="EMBL" id="CAP41064.1"/>
    </source>
</evidence>
<accession>A9I567</accession>
<dbReference type="InterPro" id="IPR013658">
    <property type="entry name" value="SGL"/>
</dbReference>
<dbReference type="EMBL" id="AM902716">
    <property type="protein sequence ID" value="CAP41064.1"/>
    <property type="molecule type" value="Genomic_DNA"/>
</dbReference>
<dbReference type="PRINTS" id="PR01790">
    <property type="entry name" value="SMP30FAMILY"/>
</dbReference>
<feature type="domain" description="SMP-30/Gluconolactonase/LRE-like region" evidence="4">
    <location>
        <begin position="44"/>
        <end position="301"/>
    </location>
</feature>
<dbReference type="Proteomes" id="UP000001225">
    <property type="component" value="Chromosome"/>
</dbReference>
<dbReference type="GO" id="GO:0004341">
    <property type="term" value="F:gluconolactonase activity"/>
    <property type="evidence" value="ECO:0007669"/>
    <property type="project" value="UniProtKB-EC"/>
</dbReference>
<feature type="binding site" evidence="3">
    <location>
        <position position="240"/>
    </location>
    <ligand>
        <name>a divalent metal cation</name>
        <dbReference type="ChEBI" id="CHEBI:60240"/>
    </ligand>
</feature>
<keyword evidence="3" id="KW-0479">Metal-binding</keyword>
<dbReference type="AlphaFoldDB" id="A9I567"/>